<dbReference type="AlphaFoldDB" id="A0A9Q0XR72"/>
<protein>
    <recommendedName>
        <fullName evidence="3">HTH CENPB-type domain-containing protein</fullName>
    </recommendedName>
</protein>
<evidence type="ECO:0008006" key="3">
    <source>
        <dbReference type="Google" id="ProtNLM"/>
    </source>
</evidence>
<gene>
    <name evidence="1" type="ORF">JRQ81_017563</name>
</gene>
<dbReference type="OrthoDB" id="125347at2759"/>
<accession>A0A9Q0XR72</accession>
<evidence type="ECO:0000313" key="1">
    <source>
        <dbReference type="EMBL" id="KAJ7324543.1"/>
    </source>
</evidence>
<name>A0A9Q0XR72_9SAUR</name>
<comment type="caution">
    <text evidence="1">The sequence shown here is derived from an EMBL/GenBank/DDBJ whole genome shotgun (WGS) entry which is preliminary data.</text>
</comment>
<dbReference type="EMBL" id="JAPFRF010000008">
    <property type="protein sequence ID" value="KAJ7324543.1"/>
    <property type="molecule type" value="Genomic_DNA"/>
</dbReference>
<reference evidence="1" key="1">
    <citation type="journal article" date="2023" name="DNA Res.">
        <title>Chromosome-level genome assembly of Phrynocephalus forsythii using third-generation DNA sequencing and Hi-C analysis.</title>
        <authorList>
            <person name="Qi Y."/>
            <person name="Zhao W."/>
            <person name="Zhao Y."/>
            <person name="Niu C."/>
            <person name="Cao S."/>
            <person name="Zhang Y."/>
        </authorList>
    </citation>
    <scope>NUCLEOTIDE SEQUENCE</scope>
    <source>
        <tissue evidence="1">Muscle</tissue>
    </source>
</reference>
<dbReference type="Proteomes" id="UP001142489">
    <property type="component" value="Unassembled WGS sequence"/>
</dbReference>
<proteinExistence type="predicted"/>
<sequence>MTKSKKKILMSLLIIQAKAHNIFEMLKAGKGGEQMETFTTSHRWFQQFCQIFSRRNLSISNEAVATNIEAAGKNVDQFDKVIEESSYHPEQIFNLDKTGLFWRKNAPKRSMESCIYNI</sequence>
<organism evidence="1 2">
    <name type="scientific">Phrynocephalus forsythii</name>
    <dbReference type="NCBI Taxonomy" id="171643"/>
    <lineage>
        <taxon>Eukaryota</taxon>
        <taxon>Metazoa</taxon>
        <taxon>Chordata</taxon>
        <taxon>Craniata</taxon>
        <taxon>Vertebrata</taxon>
        <taxon>Euteleostomi</taxon>
        <taxon>Lepidosauria</taxon>
        <taxon>Squamata</taxon>
        <taxon>Bifurcata</taxon>
        <taxon>Unidentata</taxon>
        <taxon>Episquamata</taxon>
        <taxon>Toxicofera</taxon>
        <taxon>Iguania</taxon>
        <taxon>Acrodonta</taxon>
        <taxon>Agamidae</taxon>
        <taxon>Agaminae</taxon>
        <taxon>Phrynocephalus</taxon>
    </lineage>
</organism>
<evidence type="ECO:0000313" key="2">
    <source>
        <dbReference type="Proteomes" id="UP001142489"/>
    </source>
</evidence>
<keyword evidence="2" id="KW-1185">Reference proteome</keyword>